<keyword evidence="4" id="KW-1185">Reference proteome</keyword>
<dbReference type="HOGENOM" id="CLU_055525_0_0_1"/>
<dbReference type="NCBIfam" id="TIGR01640">
    <property type="entry name" value="F_box_assoc_1"/>
    <property type="match status" value="1"/>
</dbReference>
<dbReference type="SUPFAM" id="SSF81383">
    <property type="entry name" value="F-box domain"/>
    <property type="match status" value="1"/>
</dbReference>
<dbReference type="Gene3D" id="1.20.1280.50">
    <property type="match status" value="1"/>
</dbReference>
<dbReference type="OMA" id="MEHEDEY"/>
<feature type="region of interest" description="Disordered" evidence="1">
    <location>
        <begin position="1"/>
        <end position="26"/>
    </location>
</feature>
<dbReference type="EMBL" id="KI394293">
    <property type="protein sequence ID" value="ERN04206.1"/>
    <property type="molecule type" value="Genomic_DNA"/>
</dbReference>
<organism evidence="3 4">
    <name type="scientific">Amborella trichopoda</name>
    <dbReference type="NCBI Taxonomy" id="13333"/>
    <lineage>
        <taxon>Eukaryota</taxon>
        <taxon>Viridiplantae</taxon>
        <taxon>Streptophyta</taxon>
        <taxon>Embryophyta</taxon>
        <taxon>Tracheophyta</taxon>
        <taxon>Spermatophyta</taxon>
        <taxon>Magnoliopsida</taxon>
        <taxon>Amborellales</taxon>
        <taxon>Amborellaceae</taxon>
        <taxon>Amborella</taxon>
    </lineage>
</organism>
<dbReference type="InterPro" id="IPR017451">
    <property type="entry name" value="F-box-assoc_interact_dom"/>
</dbReference>
<dbReference type="SMART" id="SM00256">
    <property type="entry name" value="FBOX"/>
    <property type="match status" value="1"/>
</dbReference>
<dbReference type="KEGG" id="atr:18432359"/>
<dbReference type="GO" id="GO:0004842">
    <property type="term" value="F:ubiquitin-protein transferase activity"/>
    <property type="evidence" value="ECO:0000318"/>
    <property type="project" value="GO_Central"/>
</dbReference>
<dbReference type="Pfam" id="PF00646">
    <property type="entry name" value="F-box"/>
    <property type="match status" value="1"/>
</dbReference>
<evidence type="ECO:0000313" key="4">
    <source>
        <dbReference type="Proteomes" id="UP000017836"/>
    </source>
</evidence>
<feature type="domain" description="F-box" evidence="2">
    <location>
        <begin position="61"/>
        <end position="101"/>
    </location>
</feature>
<reference evidence="4" key="1">
    <citation type="journal article" date="2013" name="Science">
        <title>The Amborella genome and the evolution of flowering plants.</title>
        <authorList>
            <consortium name="Amborella Genome Project"/>
        </authorList>
    </citation>
    <scope>NUCLEOTIDE SEQUENCE [LARGE SCALE GENOMIC DNA]</scope>
</reference>
<sequence>MSENHEVSTSENSRKRRQSHAVSVTEVEMPLIPHEATSIGGGENDNGALVASDKVHSLPELSEDIMFQILSRLPVEPVFRFQCVCKLWKQHLSSPIFAEKHHLSPYQPCDTFAIVSLSSGSFFLRELTAPNACATLRYLRLNSVDGGPKQLACSHGMVCYRTEDENKDIFVCNPVTQEFIVLPYIEDYEFEIQGLYFNRLNYSFKVLVWCWPTGSIRRGLWMFSSETERWKRISLGMQVFIYGGRFICVGSVLYQLGEHAVYTFDMEREEWGSIRVPPGVSGKSCCMMEWDGRVCLVQEPKRFELVIWRLSETIWEKGTTLCLEKRFYRRGSYPHVRDLGIVGHRGCLFVARVVRRTVEVTSYDIDGNKRDIKWRFCSNDKLNEDFSLKIFPFTPTLLQFRTITATHVQTSS</sequence>
<dbReference type="InterPro" id="IPR050796">
    <property type="entry name" value="SCF_F-box_component"/>
</dbReference>
<accession>W1P9E0</accession>
<dbReference type="PANTHER" id="PTHR31672">
    <property type="entry name" value="BNACNNG10540D PROTEIN"/>
    <property type="match status" value="1"/>
</dbReference>
<dbReference type="InterPro" id="IPR036047">
    <property type="entry name" value="F-box-like_dom_sf"/>
</dbReference>
<proteinExistence type="predicted"/>
<dbReference type="Pfam" id="PF08268">
    <property type="entry name" value="FBA_3"/>
    <property type="match status" value="1"/>
</dbReference>
<evidence type="ECO:0000256" key="1">
    <source>
        <dbReference type="SAM" id="MobiDB-lite"/>
    </source>
</evidence>
<protein>
    <recommendedName>
        <fullName evidence="2">F-box domain-containing protein</fullName>
    </recommendedName>
</protein>
<dbReference type="Proteomes" id="UP000017836">
    <property type="component" value="Unassembled WGS sequence"/>
</dbReference>
<dbReference type="InterPro" id="IPR011043">
    <property type="entry name" value="Gal_Oxase/kelch_b-propeller"/>
</dbReference>
<evidence type="ECO:0000313" key="3">
    <source>
        <dbReference type="EMBL" id="ERN04206.1"/>
    </source>
</evidence>
<evidence type="ECO:0000259" key="2">
    <source>
        <dbReference type="SMART" id="SM00256"/>
    </source>
</evidence>
<dbReference type="InterPro" id="IPR013187">
    <property type="entry name" value="F-box-assoc_dom_typ3"/>
</dbReference>
<dbReference type="SUPFAM" id="SSF50965">
    <property type="entry name" value="Galactose oxidase, central domain"/>
    <property type="match status" value="1"/>
</dbReference>
<dbReference type="GO" id="GO:0031146">
    <property type="term" value="P:SCF-dependent proteasomal ubiquitin-dependent protein catabolic process"/>
    <property type="evidence" value="ECO:0000318"/>
    <property type="project" value="GO_Central"/>
</dbReference>
<dbReference type="OrthoDB" id="610337at2759"/>
<dbReference type="Gramene" id="ERN04206">
    <property type="protein sequence ID" value="ERN04206"/>
    <property type="gene ID" value="AMTR_s00077p00120590"/>
</dbReference>
<name>W1P9E0_AMBTC</name>
<dbReference type="CDD" id="cd22157">
    <property type="entry name" value="F-box_AtFBW1-like"/>
    <property type="match status" value="1"/>
</dbReference>
<dbReference type="AlphaFoldDB" id="W1P9E0"/>
<dbReference type="InterPro" id="IPR001810">
    <property type="entry name" value="F-box_dom"/>
</dbReference>
<gene>
    <name evidence="3" type="ORF">AMTR_s00077p00120590</name>
</gene>